<name>A0ABQ9FSP3_TEGGR</name>
<keyword evidence="2" id="KW-1185">Reference proteome</keyword>
<gene>
    <name evidence="1" type="ORF">KUTeg_002740</name>
</gene>
<comment type="caution">
    <text evidence="1">The sequence shown here is derived from an EMBL/GenBank/DDBJ whole genome shotgun (WGS) entry which is preliminary data.</text>
</comment>
<accession>A0ABQ9FSP3</accession>
<protein>
    <submittedName>
        <fullName evidence="1">Uncharacterized protein</fullName>
    </submittedName>
</protein>
<reference evidence="1 2" key="1">
    <citation type="submission" date="2022-12" db="EMBL/GenBank/DDBJ databases">
        <title>Chromosome-level genome of Tegillarca granosa.</title>
        <authorList>
            <person name="Kim J."/>
        </authorList>
    </citation>
    <scope>NUCLEOTIDE SEQUENCE [LARGE SCALE GENOMIC DNA]</scope>
    <source>
        <strain evidence="1">Teg-2019</strain>
        <tissue evidence="1">Adductor muscle</tissue>
    </source>
</reference>
<dbReference type="Proteomes" id="UP001217089">
    <property type="component" value="Unassembled WGS sequence"/>
</dbReference>
<evidence type="ECO:0000313" key="2">
    <source>
        <dbReference type="Proteomes" id="UP001217089"/>
    </source>
</evidence>
<proteinExistence type="predicted"/>
<dbReference type="EMBL" id="JARBDR010000154">
    <property type="protein sequence ID" value="KAJ8319697.1"/>
    <property type="molecule type" value="Genomic_DNA"/>
</dbReference>
<evidence type="ECO:0000313" key="1">
    <source>
        <dbReference type="EMBL" id="KAJ8319697.1"/>
    </source>
</evidence>
<sequence length="226" mass="26410">MEDFASWQVDDLKSYLKSKGISSYLYRKHDLVRFCQLAEELHLENIDVESDYHDSYLARRTVDGDVLCDLGHIKVWDYNLRLLPNIEQYDVLIYLLHTCEWKEDRLKCYRKDNGHRLYTAGHIGMLTEQYNVTKREVEKKVYSLCKTNNSVLLQFLDPPSDDSDTELDTKPLTLTDIAESVKSSDDPLATLHSKITSLHDSEIIRKIEEITRGQSENQEWFICEIG</sequence>
<organism evidence="1 2">
    <name type="scientific">Tegillarca granosa</name>
    <name type="common">Malaysian cockle</name>
    <name type="synonym">Anadara granosa</name>
    <dbReference type="NCBI Taxonomy" id="220873"/>
    <lineage>
        <taxon>Eukaryota</taxon>
        <taxon>Metazoa</taxon>
        <taxon>Spiralia</taxon>
        <taxon>Lophotrochozoa</taxon>
        <taxon>Mollusca</taxon>
        <taxon>Bivalvia</taxon>
        <taxon>Autobranchia</taxon>
        <taxon>Pteriomorphia</taxon>
        <taxon>Arcoida</taxon>
        <taxon>Arcoidea</taxon>
        <taxon>Arcidae</taxon>
        <taxon>Tegillarca</taxon>
    </lineage>
</organism>